<dbReference type="AlphaFoldDB" id="A0A1M4WWR1"/>
<organism evidence="1 2">
    <name type="scientific">Clostridium fallax</name>
    <dbReference type="NCBI Taxonomy" id="1533"/>
    <lineage>
        <taxon>Bacteria</taxon>
        <taxon>Bacillati</taxon>
        <taxon>Bacillota</taxon>
        <taxon>Clostridia</taxon>
        <taxon>Eubacteriales</taxon>
        <taxon>Clostridiaceae</taxon>
        <taxon>Clostridium</taxon>
    </lineage>
</organism>
<proteinExistence type="predicted"/>
<protein>
    <submittedName>
        <fullName evidence="1">Sporulation and spore germination</fullName>
    </submittedName>
</protein>
<dbReference type="STRING" id="1533.SAMN05443638_11459"/>
<name>A0A1M4WWR1_9CLOT</name>
<dbReference type="OrthoDB" id="1683231at2"/>
<dbReference type="EMBL" id="FQVM01000014">
    <property type="protein sequence ID" value="SHE85686.1"/>
    <property type="molecule type" value="Genomic_DNA"/>
</dbReference>
<reference evidence="1 2" key="1">
    <citation type="submission" date="2016-11" db="EMBL/GenBank/DDBJ databases">
        <authorList>
            <person name="Jaros S."/>
            <person name="Januszkiewicz K."/>
            <person name="Wedrychowicz H."/>
        </authorList>
    </citation>
    <scope>NUCLEOTIDE SEQUENCE [LARGE SCALE GENOMIC DNA]</scope>
    <source>
        <strain evidence="1 2">DSM 2631</strain>
    </source>
</reference>
<evidence type="ECO:0000313" key="2">
    <source>
        <dbReference type="Proteomes" id="UP000184035"/>
    </source>
</evidence>
<keyword evidence="2" id="KW-1185">Reference proteome</keyword>
<evidence type="ECO:0000313" key="1">
    <source>
        <dbReference type="EMBL" id="SHE85686.1"/>
    </source>
</evidence>
<gene>
    <name evidence="1" type="ORF">SAMN05443638_11459</name>
</gene>
<dbReference type="RefSeq" id="WP_072896206.1">
    <property type="nucleotide sequence ID" value="NZ_FQVM01000014.1"/>
</dbReference>
<accession>A0A1M4WWR1</accession>
<sequence>MKNFFITFIGIIFLIFTFFTISKSSSKIAYMPNLIENDKNLESLDSKSVPSGNVNMDLIKYLPTKVNTELIYSTPYKDDLIYMYIETFDGNKLQFKTTDLSSNSNYLLKICEDNISLVYYEEHSIKNSHLLDKKNKNEILLKSPLKVGTKWSDDNYDSNEITSLNKKISTSFKEFETIEVTSKSQGLILKRYYAPNVGLVKSILETGGKSYVYELKSIKENSPYKKNVRIFFYDSLNDYCYYEDKDISQEYGISNKDLYQSVLNDPPYNSATLLSKSNISINSIILSVNDSLAKVDLGDDPEIYYLPNFKIKSLILTLVNTICYNYNVEKCQITVNGQPFFQGIYNINTSNFYNIND</sequence>
<dbReference type="Proteomes" id="UP000184035">
    <property type="component" value="Unassembled WGS sequence"/>
</dbReference>